<feature type="active site" description="For OMPdecase activity" evidence="10">
    <location>
        <position position="64"/>
    </location>
</feature>
<dbReference type="GO" id="GO:0044205">
    <property type="term" value="P:'de novo' UMP biosynthetic process"/>
    <property type="evidence" value="ECO:0007669"/>
    <property type="project" value="UniProtKB-UniRule"/>
</dbReference>
<feature type="binding site" evidence="9 11">
    <location>
        <position position="183"/>
    </location>
    <ligand>
        <name>substrate</name>
    </ligand>
</feature>
<feature type="binding site" evidence="9">
    <location>
        <begin position="62"/>
        <end position="71"/>
    </location>
    <ligand>
        <name>substrate</name>
    </ligand>
</feature>
<evidence type="ECO:0000256" key="2">
    <source>
        <dbReference type="ARBA" id="ARBA00004861"/>
    </source>
</evidence>
<dbReference type="UniPathway" id="UPA00070">
    <property type="reaction ID" value="UER00120"/>
</dbReference>
<dbReference type="GO" id="GO:0004590">
    <property type="term" value="F:orotidine-5'-phosphate decarboxylase activity"/>
    <property type="evidence" value="ECO:0007669"/>
    <property type="project" value="UniProtKB-UniRule"/>
</dbReference>
<dbReference type="OrthoDB" id="9806203at2"/>
<dbReference type="SMART" id="SM00934">
    <property type="entry name" value="OMPdecase"/>
    <property type="match status" value="1"/>
</dbReference>
<accession>A0A845E3F4</accession>
<feature type="binding site" evidence="9 11">
    <location>
        <position position="35"/>
    </location>
    <ligand>
        <name>substrate</name>
    </ligand>
</feature>
<feature type="region of interest" description="Disordered" evidence="13">
    <location>
        <begin position="182"/>
        <end position="205"/>
    </location>
</feature>
<dbReference type="Gene3D" id="3.20.20.70">
    <property type="entry name" value="Aldolase class I"/>
    <property type="match status" value="1"/>
</dbReference>
<organism evidence="15 16">
    <name type="scientific">Halobacillus litoralis</name>
    <dbReference type="NCBI Taxonomy" id="45668"/>
    <lineage>
        <taxon>Bacteria</taxon>
        <taxon>Bacillati</taxon>
        <taxon>Bacillota</taxon>
        <taxon>Bacilli</taxon>
        <taxon>Bacillales</taxon>
        <taxon>Bacillaceae</taxon>
        <taxon>Halobacillus</taxon>
    </lineage>
</organism>
<evidence type="ECO:0000313" key="16">
    <source>
        <dbReference type="Proteomes" id="UP000447393"/>
    </source>
</evidence>
<evidence type="ECO:0000256" key="3">
    <source>
        <dbReference type="ARBA" id="ARBA00011738"/>
    </source>
</evidence>
<evidence type="ECO:0000256" key="6">
    <source>
        <dbReference type="ARBA" id="ARBA00023239"/>
    </source>
</evidence>
<feature type="binding site" evidence="9 11">
    <location>
        <position position="13"/>
    </location>
    <ligand>
        <name>substrate</name>
    </ligand>
</feature>
<comment type="similarity">
    <text evidence="8 9">Belongs to the OMP decarboxylase family. Type 1 subfamily.</text>
</comment>
<dbReference type="PANTHER" id="PTHR32119:SF2">
    <property type="entry name" value="OROTIDINE 5'-PHOSPHATE DECARBOXYLASE"/>
    <property type="match status" value="1"/>
</dbReference>
<protein>
    <recommendedName>
        <fullName evidence="9">Orotidine 5'-phosphate decarboxylase</fullName>
        <ecNumber evidence="9">4.1.1.23</ecNumber>
    </recommendedName>
    <alternativeName>
        <fullName evidence="9">OMP decarboxylase</fullName>
        <shortName evidence="9">OMPDCase</shortName>
        <shortName evidence="9">OMPdecase</shortName>
    </alternativeName>
</protein>
<evidence type="ECO:0000256" key="7">
    <source>
        <dbReference type="ARBA" id="ARBA00049157"/>
    </source>
</evidence>
<comment type="catalytic activity">
    <reaction evidence="7 9 12">
        <text>orotidine 5'-phosphate + H(+) = UMP + CO2</text>
        <dbReference type="Rhea" id="RHEA:11596"/>
        <dbReference type="ChEBI" id="CHEBI:15378"/>
        <dbReference type="ChEBI" id="CHEBI:16526"/>
        <dbReference type="ChEBI" id="CHEBI:57538"/>
        <dbReference type="ChEBI" id="CHEBI:57865"/>
        <dbReference type="EC" id="4.1.1.23"/>
    </reaction>
</comment>
<comment type="subunit">
    <text evidence="3 9">Homodimer.</text>
</comment>
<feature type="active site" description="For OMPdecase activity" evidence="10">
    <location>
        <position position="67"/>
    </location>
</feature>
<feature type="compositionally biased region" description="Basic and acidic residues" evidence="13">
    <location>
        <begin position="186"/>
        <end position="205"/>
    </location>
</feature>
<dbReference type="InterPro" id="IPR018089">
    <property type="entry name" value="OMPdecase_AS"/>
</dbReference>
<dbReference type="NCBIfam" id="TIGR01740">
    <property type="entry name" value="pyrF"/>
    <property type="match status" value="1"/>
</dbReference>
<feature type="active site" description="For OMPdecase activity" evidence="10">
    <location>
        <position position="62"/>
    </location>
</feature>
<feature type="binding site" evidence="9 11">
    <location>
        <position position="212"/>
    </location>
    <ligand>
        <name>substrate</name>
    </ligand>
</feature>
<feature type="binding site" evidence="9 11">
    <location>
        <position position="123"/>
    </location>
    <ligand>
        <name>substrate</name>
    </ligand>
</feature>
<reference evidence="15 16" key="1">
    <citation type="submission" date="2019-11" db="EMBL/GenBank/DDBJ databases">
        <title>Genome sequences of 17 halophilic strains isolated from different environments.</title>
        <authorList>
            <person name="Furrow R.E."/>
        </authorList>
    </citation>
    <scope>NUCLEOTIDE SEQUENCE [LARGE SCALE GENOMIC DNA]</scope>
    <source>
        <strain evidence="15 16">22505_10_Sand</strain>
    </source>
</reference>
<sequence>MLKKLKPLYFALDFQTGDEALDFLERHHLTGIPVKVGMELFYKEGPSIIHRLKENGHEIFLDLKLHDIPETVRRAMRGLASMNIDVVNVHAQGGEEMMRSAKLGLEEGAQDHVPILLAVTILTSSDQKMLEEELLIDHPLTDVVKHYGTRADKCGVDGVVCSVEEAEIIKKHTALAALTPGIRLPGGEKHDQKRVATPEKARENGSDAMVVGRAIRDAEKPGEMYRKIKEAFQHESINTHP</sequence>
<comment type="caution">
    <text evidence="15">The sequence shown here is derived from an EMBL/GenBank/DDBJ whole genome shotgun (WGS) entry which is preliminary data.</text>
</comment>
<evidence type="ECO:0000256" key="10">
    <source>
        <dbReference type="PIRSR" id="PIRSR614732-1"/>
    </source>
</evidence>
<dbReference type="InterPro" id="IPR047596">
    <property type="entry name" value="OMPdecase_bac"/>
</dbReference>
<evidence type="ECO:0000256" key="12">
    <source>
        <dbReference type="RuleBase" id="RU000512"/>
    </source>
</evidence>
<feature type="active site" description="Proton donor" evidence="9">
    <location>
        <position position="64"/>
    </location>
</feature>
<comment type="function">
    <text evidence="1 9">Catalyzes the decarboxylation of orotidine 5'-monophosphate (OMP) to uridine 5'-monophosphate (UMP).</text>
</comment>
<evidence type="ECO:0000256" key="1">
    <source>
        <dbReference type="ARBA" id="ARBA00002356"/>
    </source>
</evidence>
<dbReference type="GO" id="GO:0006207">
    <property type="term" value="P:'de novo' pyrimidine nucleobase biosynthetic process"/>
    <property type="evidence" value="ECO:0007669"/>
    <property type="project" value="InterPro"/>
</dbReference>
<keyword evidence="4 9" id="KW-0210">Decarboxylase</keyword>
<dbReference type="Proteomes" id="UP000447393">
    <property type="component" value="Unassembled WGS sequence"/>
</dbReference>
<dbReference type="EC" id="4.1.1.23" evidence="9"/>
<name>A0A845E3F4_9BACI</name>
<dbReference type="NCBIfam" id="NF001273">
    <property type="entry name" value="PRK00230.1"/>
    <property type="match status" value="1"/>
</dbReference>
<dbReference type="HAMAP" id="MF_01200_B">
    <property type="entry name" value="OMPdecase_type1_B"/>
    <property type="match status" value="1"/>
</dbReference>
<evidence type="ECO:0000256" key="13">
    <source>
        <dbReference type="SAM" id="MobiDB-lite"/>
    </source>
</evidence>
<evidence type="ECO:0000256" key="11">
    <source>
        <dbReference type="PIRSR" id="PIRSR614732-2"/>
    </source>
</evidence>
<dbReference type="Pfam" id="PF00215">
    <property type="entry name" value="OMPdecase"/>
    <property type="match status" value="1"/>
</dbReference>
<dbReference type="PANTHER" id="PTHR32119">
    <property type="entry name" value="OROTIDINE 5'-PHOSPHATE DECARBOXYLASE"/>
    <property type="match status" value="1"/>
</dbReference>
<dbReference type="SUPFAM" id="SSF51366">
    <property type="entry name" value="Ribulose-phoshate binding barrel"/>
    <property type="match status" value="1"/>
</dbReference>
<feature type="binding site" evidence="9 11">
    <location>
        <position position="213"/>
    </location>
    <ligand>
        <name>substrate</name>
    </ligand>
</feature>
<evidence type="ECO:0000256" key="4">
    <source>
        <dbReference type="ARBA" id="ARBA00022793"/>
    </source>
</evidence>
<comment type="pathway">
    <text evidence="2 9 12">Pyrimidine metabolism; UMP biosynthesis via de novo pathway; UMP from orotate: step 2/2.</text>
</comment>
<evidence type="ECO:0000313" key="15">
    <source>
        <dbReference type="EMBL" id="MYL48769.1"/>
    </source>
</evidence>
<feature type="binding site" evidence="9 11">
    <location>
        <position position="192"/>
    </location>
    <ligand>
        <name>substrate</name>
    </ligand>
</feature>
<dbReference type="InterPro" id="IPR013785">
    <property type="entry name" value="Aldolase_TIM"/>
</dbReference>
<evidence type="ECO:0000256" key="9">
    <source>
        <dbReference type="HAMAP-Rule" id="MF_01200"/>
    </source>
</evidence>
<gene>
    <name evidence="9 15" type="primary">pyrF</name>
    <name evidence="15" type="ORF">GLV98_04705</name>
</gene>
<dbReference type="InterPro" id="IPR011060">
    <property type="entry name" value="RibuloseP-bd_barrel"/>
</dbReference>
<proteinExistence type="inferred from homology"/>
<dbReference type="GO" id="GO:0005829">
    <property type="term" value="C:cytosol"/>
    <property type="evidence" value="ECO:0007669"/>
    <property type="project" value="TreeGrafter"/>
</dbReference>
<evidence type="ECO:0000256" key="8">
    <source>
        <dbReference type="ARBA" id="ARBA00061012"/>
    </source>
</evidence>
<evidence type="ECO:0000259" key="14">
    <source>
        <dbReference type="SMART" id="SM00934"/>
    </source>
</evidence>
<dbReference type="PROSITE" id="PS00156">
    <property type="entry name" value="OMPDECASE"/>
    <property type="match status" value="1"/>
</dbReference>
<dbReference type="InterPro" id="IPR014732">
    <property type="entry name" value="OMPdecase"/>
</dbReference>
<keyword evidence="6 9" id="KW-0456">Lyase</keyword>
<dbReference type="InterPro" id="IPR001754">
    <property type="entry name" value="OMPdeCOase_dom"/>
</dbReference>
<dbReference type="FunFam" id="3.20.20.70:FF:000015">
    <property type="entry name" value="Orotidine 5'-phosphate decarboxylase"/>
    <property type="match status" value="1"/>
</dbReference>
<dbReference type="EMBL" id="WMEZ01000001">
    <property type="protein sequence ID" value="MYL48769.1"/>
    <property type="molecule type" value="Genomic_DNA"/>
</dbReference>
<keyword evidence="5 9" id="KW-0665">Pyrimidine biosynthesis</keyword>
<feature type="domain" description="Orotidine 5'-phosphate decarboxylase" evidence="14">
    <location>
        <begin position="7"/>
        <end position="228"/>
    </location>
</feature>
<dbReference type="CDD" id="cd04725">
    <property type="entry name" value="OMP_decarboxylase_like"/>
    <property type="match status" value="1"/>
</dbReference>
<evidence type="ECO:0000256" key="5">
    <source>
        <dbReference type="ARBA" id="ARBA00022975"/>
    </source>
</evidence>
<dbReference type="AlphaFoldDB" id="A0A845E3F4"/>